<evidence type="ECO:0000256" key="8">
    <source>
        <dbReference type="ARBA" id="ARBA00023014"/>
    </source>
</evidence>
<keyword evidence="4" id="KW-0808">Transferase</keyword>
<evidence type="ECO:0000256" key="10">
    <source>
        <dbReference type="RuleBase" id="RU004504"/>
    </source>
</evidence>
<protein>
    <recommendedName>
        <fullName evidence="3">cysteine desulfurase</fullName>
        <ecNumber evidence="3">2.8.1.7</ecNumber>
    </recommendedName>
</protein>
<dbReference type="InterPro" id="IPR020578">
    <property type="entry name" value="Aminotrans_V_PyrdxlP_BS"/>
</dbReference>
<evidence type="ECO:0000313" key="13">
    <source>
        <dbReference type="Proteomes" id="UP001519887"/>
    </source>
</evidence>
<dbReference type="InterPro" id="IPR015422">
    <property type="entry name" value="PyrdxlP-dep_Trfase_small"/>
</dbReference>
<comment type="catalytic activity">
    <reaction evidence="9">
        <text>(sulfur carrier)-H + L-cysteine = (sulfur carrier)-SH + L-alanine</text>
        <dbReference type="Rhea" id="RHEA:43892"/>
        <dbReference type="Rhea" id="RHEA-COMP:14737"/>
        <dbReference type="Rhea" id="RHEA-COMP:14739"/>
        <dbReference type="ChEBI" id="CHEBI:29917"/>
        <dbReference type="ChEBI" id="CHEBI:35235"/>
        <dbReference type="ChEBI" id="CHEBI:57972"/>
        <dbReference type="ChEBI" id="CHEBI:64428"/>
        <dbReference type="EC" id="2.8.1.7"/>
    </reaction>
</comment>
<evidence type="ECO:0000256" key="1">
    <source>
        <dbReference type="ARBA" id="ARBA00001933"/>
    </source>
</evidence>
<dbReference type="SUPFAM" id="SSF53383">
    <property type="entry name" value="PLP-dependent transferases"/>
    <property type="match status" value="1"/>
</dbReference>
<keyword evidence="13" id="KW-1185">Reference proteome</keyword>
<dbReference type="RefSeq" id="WP_210045694.1">
    <property type="nucleotide sequence ID" value="NZ_JBHLVU010000018.1"/>
</dbReference>
<keyword evidence="6" id="KW-0663">Pyridoxal phosphate</keyword>
<feature type="domain" description="Aminotransferase class V" evidence="11">
    <location>
        <begin position="4"/>
        <end position="367"/>
    </location>
</feature>
<keyword evidence="8" id="KW-0411">Iron-sulfur</keyword>
<comment type="similarity">
    <text evidence="2">Belongs to the class-V pyridoxal-phosphate-dependent aminotransferase family. NifS/IscS subfamily.</text>
</comment>
<dbReference type="Gene3D" id="3.40.640.10">
    <property type="entry name" value="Type I PLP-dependent aspartate aminotransferase-like (Major domain)"/>
    <property type="match status" value="1"/>
</dbReference>
<dbReference type="EC" id="2.8.1.7" evidence="3"/>
<dbReference type="Pfam" id="PF00266">
    <property type="entry name" value="Aminotran_5"/>
    <property type="match status" value="1"/>
</dbReference>
<evidence type="ECO:0000313" key="12">
    <source>
        <dbReference type="EMBL" id="MBW7453577.1"/>
    </source>
</evidence>
<dbReference type="PROSITE" id="PS00595">
    <property type="entry name" value="AA_TRANSFER_CLASS_5"/>
    <property type="match status" value="1"/>
</dbReference>
<evidence type="ECO:0000256" key="5">
    <source>
        <dbReference type="ARBA" id="ARBA00022723"/>
    </source>
</evidence>
<evidence type="ECO:0000256" key="2">
    <source>
        <dbReference type="ARBA" id="ARBA00006490"/>
    </source>
</evidence>
<gene>
    <name evidence="12" type="ORF">K0U00_05935</name>
</gene>
<accession>A0ABS7BY47</accession>
<dbReference type="Gene3D" id="3.90.1150.10">
    <property type="entry name" value="Aspartate Aminotransferase, domain 1"/>
    <property type="match status" value="1"/>
</dbReference>
<dbReference type="InterPro" id="IPR015424">
    <property type="entry name" value="PyrdxlP-dep_Trfase"/>
</dbReference>
<dbReference type="Proteomes" id="UP001519887">
    <property type="component" value="Unassembled WGS sequence"/>
</dbReference>
<evidence type="ECO:0000256" key="4">
    <source>
        <dbReference type="ARBA" id="ARBA00022679"/>
    </source>
</evidence>
<evidence type="ECO:0000259" key="11">
    <source>
        <dbReference type="Pfam" id="PF00266"/>
    </source>
</evidence>
<comment type="cofactor">
    <cofactor evidence="1 10">
        <name>pyridoxal 5'-phosphate</name>
        <dbReference type="ChEBI" id="CHEBI:597326"/>
    </cofactor>
</comment>
<dbReference type="EMBL" id="JAHZIK010000091">
    <property type="protein sequence ID" value="MBW7453577.1"/>
    <property type="molecule type" value="Genomic_DNA"/>
</dbReference>
<keyword evidence="5" id="KW-0479">Metal-binding</keyword>
<evidence type="ECO:0000256" key="7">
    <source>
        <dbReference type="ARBA" id="ARBA00023004"/>
    </source>
</evidence>
<name>A0ABS7BY47_9BACL</name>
<dbReference type="InterPro" id="IPR000192">
    <property type="entry name" value="Aminotrans_V_dom"/>
</dbReference>
<evidence type="ECO:0000256" key="3">
    <source>
        <dbReference type="ARBA" id="ARBA00012239"/>
    </source>
</evidence>
<proteinExistence type="inferred from homology"/>
<sequence length="384" mass="41524">MALIYLDHAATTPLHPEVAKAMMEVYTGEPGNASSIHHFGRAARQRLNHARDIIASAVGCQPSELVFTSGGTESDNTAITGAARAGKLKGKTHIITSAVEHHAVLHTCEALVKEGFQLTVLPVDSDGRVSPLDVEKAITAETALISVMYANNETGTVQPIEEIGEIARSRGVLFHVDAIQALSLLPIDLKGMPVDLMSFSAHKINGPQGVGALYVSKRTSIMPLLYGGLQERKRRAGTENVAGIVGFAKSIEHSVNSWQEKKLFMDELRYKWIDSMRRIVGSERLIINGHDTLRVPHIINVSFIGLNTETMLMNLDLEGIAASSGSACTAGALEPSHVLEAMALPPERLSSAVRFSFGLGNTLEELEIAAKKVETFYNRIRTNA</sequence>
<evidence type="ECO:0000256" key="6">
    <source>
        <dbReference type="ARBA" id="ARBA00022898"/>
    </source>
</evidence>
<comment type="caution">
    <text evidence="12">The sequence shown here is derived from an EMBL/GenBank/DDBJ whole genome shotgun (WGS) entry which is preliminary data.</text>
</comment>
<dbReference type="InterPro" id="IPR015421">
    <property type="entry name" value="PyrdxlP-dep_Trfase_major"/>
</dbReference>
<dbReference type="Gene3D" id="1.10.260.50">
    <property type="match status" value="1"/>
</dbReference>
<dbReference type="PANTHER" id="PTHR11601">
    <property type="entry name" value="CYSTEINE DESULFURYLASE FAMILY MEMBER"/>
    <property type="match status" value="1"/>
</dbReference>
<reference evidence="12 13" key="1">
    <citation type="submission" date="2021-07" db="EMBL/GenBank/DDBJ databases">
        <title>Paenibacillus radiodurans sp. nov., isolated from the southeastern edge of Tengger Desert.</title>
        <authorList>
            <person name="Zhang G."/>
        </authorList>
    </citation>
    <scope>NUCLEOTIDE SEQUENCE [LARGE SCALE GENOMIC DNA]</scope>
    <source>
        <strain evidence="12 13">CCM 7311</strain>
    </source>
</reference>
<dbReference type="PANTHER" id="PTHR11601:SF34">
    <property type="entry name" value="CYSTEINE DESULFURASE"/>
    <property type="match status" value="1"/>
</dbReference>
<keyword evidence="7" id="KW-0408">Iron</keyword>
<dbReference type="InterPro" id="IPR016454">
    <property type="entry name" value="Cysteine_dSase"/>
</dbReference>
<organism evidence="12 13">
    <name type="scientific">Paenibacillus sepulcri</name>
    <dbReference type="NCBI Taxonomy" id="359917"/>
    <lineage>
        <taxon>Bacteria</taxon>
        <taxon>Bacillati</taxon>
        <taxon>Bacillota</taxon>
        <taxon>Bacilli</taxon>
        <taxon>Bacillales</taxon>
        <taxon>Paenibacillaceae</taxon>
        <taxon>Paenibacillus</taxon>
    </lineage>
</organism>
<evidence type="ECO:0000256" key="9">
    <source>
        <dbReference type="ARBA" id="ARBA00050776"/>
    </source>
</evidence>
<dbReference type="PIRSF" id="PIRSF005572">
    <property type="entry name" value="NifS"/>
    <property type="match status" value="1"/>
</dbReference>